<sequence>MRALGELAPLAAVGIVGLPKPIYLYYPNTGPSWCDPPQLSRGAALTIALDPDRPVNIANVQTDWIGPHWGRAAHNSPSKRLSRLTTPQPDELKEKTLGKLMKCKH</sequence>
<gene>
    <name evidence="2" type="ORF">FH972_016107</name>
</gene>
<accession>A0A5N6RIE2</accession>
<evidence type="ECO:0000313" key="3">
    <source>
        <dbReference type="Proteomes" id="UP000327013"/>
    </source>
</evidence>
<evidence type="ECO:0000313" key="2">
    <source>
        <dbReference type="EMBL" id="KAE8077551.1"/>
    </source>
</evidence>
<keyword evidence="3" id="KW-1185">Reference proteome</keyword>
<evidence type="ECO:0000256" key="1">
    <source>
        <dbReference type="SAM" id="MobiDB-lite"/>
    </source>
</evidence>
<feature type="region of interest" description="Disordered" evidence="1">
    <location>
        <begin position="71"/>
        <end position="105"/>
    </location>
</feature>
<reference evidence="2 3" key="1">
    <citation type="submission" date="2019-06" db="EMBL/GenBank/DDBJ databases">
        <title>A chromosomal-level reference genome of Carpinus fangiana (Coryloideae, Betulaceae).</title>
        <authorList>
            <person name="Yang X."/>
            <person name="Wang Z."/>
            <person name="Zhang L."/>
            <person name="Hao G."/>
            <person name="Liu J."/>
            <person name="Yang Y."/>
        </authorList>
    </citation>
    <scope>NUCLEOTIDE SEQUENCE [LARGE SCALE GENOMIC DNA]</scope>
    <source>
        <strain evidence="2">Cfa_2016G</strain>
        <tissue evidence="2">Leaf</tissue>
    </source>
</reference>
<dbReference type="EMBL" id="CM017326">
    <property type="protein sequence ID" value="KAE8077551.1"/>
    <property type="molecule type" value="Genomic_DNA"/>
</dbReference>
<protein>
    <submittedName>
        <fullName evidence="2">Uncharacterized protein</fullName>
    </submittedName>
</protein>
<name>A0A5N6RIE2_9ROSI</name>
<organism evidence="2 3">
    <name type="scientific">Carpinus fangiana</name>
    <dbReference type="NCBI Taxonomy" id="176857"/>
    <lineage>
        <taxon>Eukaryota</taxon>
        <taxon>Viridiplantae</taxon>
        <taxon>Streptophyta</taxon>
        <taxon>Embryophyta</taxon>
        <taxon>Tracheophyta</taxon>
        <taxon>Spermatophyta</taxon>
        <taxon>Magnoliopsida</taxon>
        <taxon>eudicotyledons</taxon>
        <taxon>Gunneridae</taxon>
        <taxon>Pentapetalae</taxon>
        <taxon>rosids</taxon>
        <taxon>fabids</taxon>
        <taxon>Fagales</taxon>
        <taxon>Betulaceae</taxon>
        <taxon>Carpinus</taxon>
    </lineage>
</organism>
<dbReference type="AlphaFoldDB" id="A0A5N6RIE2"/>
<dbReference type="Proteomes" id="UP000327013">
    <property type="component" value="Chromosome 6"/>
</dbReference>
<proteinExistence type="predicted"/>
<feature type="compositionally biased region" description="Polar residues" evidence="1">
    <location>
        <begin position="75"/>
        <end position="88"/>
    </location>
</feature>